<keyword evidence="5" id="KW-0067">ATP-binding</keyword>
<dbReference type="InterPro" id="IPR025110">
    <property type="entry name" value="AMP-bd_C"/>
</dbReference>
<feature type="domain" description="AMP-dependent synthetase/ligase" evidence="7">
    <location>
        <begin position="77"/>
        <end position="451"/>
    </location>
</feature>
<dbReference type="RefSeq" id="WP_193807561.1">
    <property type="nucleotide sequence ID" value="NZ_CP087714.1"/>
</dbReference>
<reference evidence="10 11" key="1">
    <citation type="submission" date="2021-11" db="EMBL/GenBank/DDBJ databases">
        <title>Whole genome of Geoglobus acetivorans.</title>
        <authorList>
            <person name="Liu D."/>
        </authorList>
    </citation>
    <scope>NUCLEOTIDE SEQUENCE [LARGE SCALE GENOMIC DNA]</scope>
    <source>
        <strain evidence="10 11">SBH6</strain>
    </source>
</reference>
<evidence type="ECO:0000256" key="4">
    <source>
        <dbReference type="ARBA" id="ARBA00022741"/>
    </source>
</evidence>
<dbReference type="Gene3D" id="3.30.300.30">
    <property type="match status" value="1"/>
</dbReference>
<dbReference type="Gene3D" id="3.40.50.12780">
    <property type="entry name" value="N-terminal domain of ligase-like"/>
    <property type="match status" value="1"/>
</dbReference>
<evidence type="ECO:0000259" key="8">
    <source>
        <dbReference type="Pfam" id="PF13193"/>
    </source>
</evidence>
<dbReference type="EMBL" id="CP087714">
    <property type="protein sequence ID" value="XAT64876.1"/>
    <property type="molecule type" value="Genomic_DNA"/>
</dbReference>
<evidence type="ECO:0000256" key="5">
    <source>
        <dbReference type="ARBA" id="ARBA00022840"/>
    </source>
</evidence>
<dbReference type="Pfam" id="PF16177">
    <property type="entry name" value="ACAS_N"/>
    <property type="match status" value="1"/>
</dbReference>
<feature type="domain" description="Acetyl-coenzyme A synthetase N-terminal" evidence="9">
    <location>
        <begin position="20"/>
        <end position="72"/>
    </location>
</feature>
<evidence type="ECO:0000256" key="3">
    <source>
        <dbReference type="ARBA" id="ARBA00022598"/>
    </source>
</evidence>
<dbReference type="NCBIfam" id="TIGR02188">
    <property type="entry name" value="Ac_CoA_lig_AcsA"/>
    <property type="match status" value="1"/>
</dbReference>
<dbReference type="PANTHER" id="PTHR24095:SF14">
    <property type="entry name" value="ACETYL-COENZYME A SYNTHETASE 1"/>
    <property type="match status" value="1"/>
</dbReference>
<dbReference type="SUPFAM" id="SSF56801">
    <property type="entry name" value="Acetyl-CoA synthetase-like"/>
    <property type="match status" value="1"/>
</dbReference>
<keyword evidence="4" id="KW-0547">Nucleotide-binding</keyword>
<evidence type="ECO:0000313" key="10">
    <source>
        <dbReference type="EMBL" id="XAT64876.1"/>
    </source>
</evidence>
<dbReference type="Pfam" id="PF00501">
    <property type="entry name" value="AMP-binding"/>
    <property type="match status" value="1"/>
</dbReference>
<dbReference type="InterPro" id="IPR032387">
    <property type="entry name" value="ACAS_N"/>
</dbReference>
<keyword evidence="11" id="KW-1185">Reference proteome</keyword>
<dbReference type="Pfam" id="PF13193">
    <property type="entry name" value="AMP-binding_C"/>
    <property type="match status" value="1"/>
</dbReference>
<keyword evidence="3 10" id="KW-0436">Ligase</keyword>
<feature type="domain" description="AMP-binding enzyme C-terminal" evidence="8">
    <location>
        <begin position="514"/>
        <end position="584"/>
    </location>
</feature>
<gene>
    <name evidence="10" type="primary">acs</name>
    <name evidence="10" type="ORF">LPQ35_09320</name>
</gene>
<dbReference type="InterPro" id="IPR045851">
    <property type="entry name" value="AMP-bd_C_sf"/>
</dbReference>
<dbReference type="NCBIfam" id="NF001208">
    <property type="entry name" value="PRK00174.1"/>
    <property type="match status" value="1"/>
</dbReference>
<evidence type="ECO:0000259" key="9">
    <source>
        <dbReference type="Pfam" id="PF16177"/>
    </source>
</evidence>
<dbReference type="InterPro" id="IPR042099">
    <property type="entry name" value="ANL_N_sf"/>
</dbReference>
<accession>A0ABZ3H5R1</accession>
<evidence type="ECO:0000256" key="1">
    <source>
        <dbReference type="ARBA" id="ARBA00006432"/>
    </source>
</evidence>
<evidence type="ECO:0000259" key="7">
    <source>
        <dbReference type="Pfam" id="PF00501"/>
    </source>
</evidence>
<proteinExistence type="inferred from homology"/>
<sequence length="631" mass="70535">MKGIYPSKEFVLSANVRDPAIYSRASENWIEFWEDFARELEWFEPWYSFLDDSRAPFYRFFVGGKINACYNCVDRHAEKKNKAAIIWEGENGESRIITYYQLYREVNALSSALKELGVKQGSKVALYLPNLAEAVIAMLACARIGATHIYIFEGFSAKSAAYRLKDSRAEFLITADGYFRRGRLINLKEKADEACDEYGKIKKVIVVRRAKNEVSMVEDRDHWYHDLLSKKNTSPEVLDSNHPLFIMYTSGSTAEPKGIVHSTGGYLVHVYATSKMVLDLKPDDIIWTTASLGWITGHSYGVYGPLAVGATTLLYEGAPDHPDICRIFDIIEKYGVTVFYTVPTLARMINGCDISGYDLSSLRLIGSVGEPIDPETWSWLYGELGRKKIPLVNTWWQTETGGHVLSQIPALTPMKPASVGKALPGIEVDIIDDGGKKVKPFEIGNLVIKKPFPGIMLEINGDTSSYIKFYWTKYGKRVYFTGDSAYMDDEGHIWIVGRVDDVINISGHRVSLIELEHAVMEIPDIREVAAVGLPDRVKGSAIALFVVSSNPGKEVAEKITEKIERDIGKIAHPALIVFTPELPRAGGKILRRAIYEAVVNKKVSSVVSNPDSVEKLTKLKPSDRGVIVIQQ</sequence>
<dbReference type="GeneID" id="90449891"/>
<dbReference type="GO" id="GO:0003987">
    <property type="term" value="F:acetate-CoA ligase activity"/>
    <property type="evidence" value="ECO:0007669"/>
    <property type="project" value="UniProtKB-EC"/>
</dbReference>
<comment type="similarity">
    <text evidence="1">Belongs to the ATP-dependent AMP-binding enzyme family.</text>
</comment>
<dbReference type="Proteomes" id="UP001492541">
    <property type="component" value="Chromosome"/>
</dbReference>
<evidence type="ECO:0000256" key="2">
    <source>
        <dbReference type="ARBA" id="ARBA00013275"/>
    </source>
</evidence>
<dbReference type="PANTHER" id="PTHR24095">
    <property type="entry name" value="ACETYL-COENZYME A SYNTHETASE"/>
    <property type="match status" value="1"/>
</dbReference>
<name>A0ABZ3H5R1_GEOAI</name>
<dbReference type="InterPro" id="IPR011904">
    <property type="entry name" value="Ac_CoA_lig"/>
</dbReference>
<protein>
    <recommendedName>
        <fullName evidence="2 6">Acetate--CoA ligase</fullName>
        <ecNumber evidence="2 6">6.2.1.1</ecNumber>
    </recommendedName>
</protein>
<dbReference type="InterPro" id="IPR000873">
    <property type="entry name" value="AMP-dep_synth/lig_dom"/>
</dbReference>
<dbReference type="EC" id="6.2.1.1" evidence="2 6"/>
<evidence type="ECO:0000256" key="6">
    <source>
        <dbReference type="NCBIfam" id="TIGR02188"/>
    </source>
</evidence>
<organism evidence="10 11">
    <name type="scientific">Geoglobus acetivorans</name>
    <dbReference type="NCBI Taxonomy" id="565033"/>
    <lineage>
        <taxon>Archaea</taxon>
        <taxon>Methanobacteriati</taxon>
        <taxon>Methanobacteriota</taxon>
        <taxon>Archaeoglobi</taxon>
        <taxon>Archaeoglobales</taxon>
        <taxon>Archaeoglobaceae</taxon>
        <taxon>Geoglobus</taxon>
    </lineage>
</organism>
<evidence type="ECO:0000313" key="11">
    <source>
        <dbReference type="Proteomes" id="UP001492541"/>
    </source>
</evidence>